<dbReference type="Gene3D" id="3.40.50.2300">
    <property type="match status" value="2"/>
</dbReference>
<evidence type="ECO:0000313" key="7">
    <source>
        <dbReference type="Proteomes" id="UP000032076"/>
    </source>
</evidence>
<evidence type="ECO:0000313" key="6">
    <source>
        <dbReference type="EMBL" id="KIO70844.1"/>
    </source>
</evidence>
<dbReference type="InterPro" id="IPR010982">
    <property type="entry name" value="Lambda_DNA-bd_dom_sf"/>
</dbReference>
<reference evidence="5 8" key="1">
    <citation type="submission" date="2014-07" db="EMBL/GenBank/DDBJ databases">
        <authorList>
            <person name="Wibberg Daniel"/>
        </authorList>
    </citation>
    <scope>NUCLEOTIDE SEQUENCE [LARGE SCALE GENOMIC DNA]</scope>
</reference>
<evidence type="ECO:0000256" key="1">
    <source>
        <dbReference type="ARBA" id="ARBA00023015"/>
    </source>
</evidence>
<dbReference type="RefSeq" id="WP_034773459.1">
    <property type="nucleotide sequence ID" value="NZ_CCRF01000102.1"/>
</dbReference>
<dbReference type="Pfam" id="PF13377">
    <property type="entry name" value="Peripla_BP_3"/>
    <property type="match status" value="1"/>
</dbReference>
<reference evidence="6 7" key="2">
    <citation type="submission" date="2015-01" db="EMBL/GenBank/DDBJ databases">
        <title>Draft Genome Sequences of Four Bacillus thermoamylovorans Strains, Isolated From Food Products.</title>
        <authorList>
            <person name="Krawcyk A.O."/>
            <person name="Berendsen E.M."/>
            <person name="Eijlander R.T."/>
            <person name="de Jong A."/>
            <person name="Wells-Bennik M."/>
            <person name="Kuipers O.P."/>
        </authorList>
    </citation>
    <scope>NUCLEOTIDE SEQUENCE [LARGE SCALE GENOMIC DNA]</scope>
    <source>
        <strain evidence="6 7">B4167</strain>
    </source>
</reference>
<dbReference type="PANTHER" id="PTHR30146:SF109">
    <property type="entry name" value="HTH-TYPE TRANSCRIPTIONAL REGULATOR GALS"/>
    <property type="match status" value="1"/>
</dbReference>
<dbReference type="InterPro" id="IPR000843">
    <property type="entry name" value="HTH_LacI"/>
</dbReference>
<gene>
    <name evidence="6" type="ORF">B4167_1251</name>
    <name evidence="5" type="ORF">BT1A1_3398</name>
</gene>
<evidence type="ECO:0000256" key="3">
    <source>
        <dbReference type="ARBA" id="ARBA00023163"/>
    </source>
</evidence>
<dbReference type="CDD" id="cd01392">
    <property type="entry name" value="HTH_LacI"/>
    <property type="match status" value="1"/>
</dbReference>
<evidence type="ECO:0000313" key="5">
    <source>
        <dbReference type="EMBL" id="CEE03179.1"/>
    </source>
</evidence>
<evidence type="ECO:0000313" key="8">
    <source>
        <dbReference type="Proteomes" id="UP000040576"/>
    </source>
</evidence>
<organism evidence="5 8">
    <name type="scientific">Caldibacillus thermoamylovorans</name>
    <dbReference type="NCBI Taxonomy" id="35841"/>
    <lineage>
        <taxon>Bacteria</taxon>
        <taxon>Bacillati</taxon>
        <taxon>Bacillota</taxon>
        <taxon>Bacilli</taxon>
        <taxon>Bacillales</taxon>
        <taxon>Bacillaceae</taxon>
        <taxon>Caldibacillus</taxon>
    </lineage>
</organism>
<dbReference type="EMBL" id="CCRF01000102">
    <property type="protein sequence ID" value="CEE03179.1"/>
    <property type="molecule type" value="Genomic_DNA"/>
</dbReference>
<dbReference type="InterPro" id="IPR046335">
    <property type="entry name" value="LacI/GalR-like_sensor"/>
</dbReference>
<keyword evidence="8" id="KW-1185">Reference proteome</keyword>
<dbReference type="Proteomes" id="UP000040576">
    <property type="component" value="Unassembled WGS sequence"/>
</dbReference>
<dbReference type="PROSITE" id="PS50932">
    <property type="entry name" value="HTH_LACI_2"/>
    <property type="match status" value="1"/>
</dbReference>
<accession>A0A090KWR7</accession>
<dbReference type="OrthoDB" id="9788209at2"/>
<dbReference type="SUPFAM" id="SSF47413">
    <property type="entry name" value="lambda repressor-like DNA-binding domains"/>
    <property type="match status" value="1"/>
</dbReference>
<dbReference type="AlphaFoldDB" id="A0A090KWR7"/>
<sequence length="341" mass="38007">MAVTIKDVAKKANVSISTVSRVLSDSPKISEKTKKHVRKVIEELGYHANLNARSLVQQTTKTIGVIMKHSASEAVHTTFIPEVLRGISYVCNKYEYSIRLSTGESEEDLFQDVLKMVNGKQVDGVLVLYSKKDDPVVDYLIQSQIPFVILGKPTKDVNKIAYVDNDNIHAAMDATQYLIKLGHKRIAFIGDDKKYEVTNARLAGFQQSLLANQLEICDEYIKNINYNYDEGVQVIHELMSLPVPPTAMVLTDDLNALIVLSALSKIGLKVPEDVSVICFNNSTISRVSNPRLTSVDIQIFQLGYEAAKTVIEQINEPNALKKSLIIPTKIVERDSCKKMIP</sequence>
<dbReference type="PANTHER" id="PTHR30146">
    <property type="entry name" value="LACI-RELATED TRANSCRIPTIONAL REPRESSOR"/>
    <property type="match status" value="1"/>
</dbReference>
<name>A0A090KWR7_9BACI</name>
<protein>
    <submittedName>
        <fullName evidence="5">Transcriptional regulator</fullName>
    </submittedName>
</protein>
<dbReference type="Pfam" id="PF00356">
    <property type="entry name" value="LacI"/>
    <property type="match status" value="1"/>
</dbReference>
<proteinExistence type="predicted"/>
<keyword evidence="3" id="KW-0804">Transcription</keyword>
<dbReference type="SMART" id="SM00354">
    <property type="entry name" value="HTH_LACI"/>
    <property type="match status" value="1"/>
</dbReference>
<evidence type="ECO:0000256" key="2">
    <source>
        <dbReference type="ARBA" id="ARBA00023125"/>
    </source>
</evidence>
<dbReference type="GO" id="GO:0003700">
    <property type="term" value="F:DNA-binding transcription factor activity"/>
    <property type="evidence" value="ECO:0007669"/>
    <property type="project" value="TreeGrafter"/>
</dbReference>
<keyword evidence="2" id="KW-0238">DNA-binding</keyword>
<dbReference type="SUPFAM" id="SSF53822">
    <property type="entry name" value="Periplasmic binding protein-like I"/>
    <property type="match status" value="1"/>
</dbReference>
<dbReference type="EMBL" id="JXLU01000136">
    <property type="protein sequence ID" value="KIO70844.1"/>
    <property type="molecule type" value="Genomic_DNA"/>
</dbReference>
<dbReference type="InterPro" id="IPR028082">
    <property type="entry name" value="Peripla_BP_I"/>
</dbReference>
<feature type="domain" description="HTH lacI-type" evidence="4">
    <location>
        <begin position="3"/>
        <end position="57"/>
    </location>
</feature>
<keyword evidence="1" id="KW-0805">Transcription regulation</keyword>
<dbReference type="PRINTS" id="PR00036">
    <property type="entry name" value="HTHLACI"/>
</dbReference>
<evidence type="ECO:0000259" key="4">
    <source>
        <dbReference type="PROSITE" id="PS50932"/>
    </source>
</evidence>
<dbReference type="PROSITE" id="PS00356">
    <property type="entry name" value="HTH_LACI_1"/>
    <property type="match status" value="1"/>
</dbReference>
<dbReference type="GO" id="GO:0000976">
    <property type="term" value="F:transcription cis-regulatory region binding"/>
    <property type="evidence" value="ECO:0007669"/>
    <property type="project" value="TreeGrafter"/>
</dbReference>
<dbReference type="Gene3D" id="1.10.260.40">
    <property type="entry name" value="lambda repressor-like DNA-binding domains"/>
    <property type="match status" value="1"/>
</dbReference>
<dbReference type="CDD" id="cd06294">
    <property type="entry name" value="PBP1_MalR-like"/>
    <property type="match status" value="1"/>
</dbReference>
<dbReference type="PATRIC" id="fig|35841.7.peg.549"/>
<dbReference type="Proteomes" id="UP000032076">
    <property type="component" value="Unassembled WGS sequence"/>
</dbReference>